<sequence length="146" mass="15728">MTFLRLAGRRAFQPASTAFVSRRAFASATTLRAQNGYGDPKGSPAGENPQEQGRNPQVDKEHPGPPPPSTAGGESSSSSGGSQSSSSAKDGSKPMIHDESQPKNESEDVKRHNEELDQRKEKTHSRDSGEKVDPKFWKGDAGDHKQ</sequence>
<feature type="region of interest" description="Disordered" evidence="1">
    <location>
        <begin position="31"/>
        <end position="146"/>
    </location>
</feature>
<gene>
    <name evidence="2" type="ORF">AMS68_000657</name>
</gene>
<dbReference type="OrthoDB" id="5334244at2759"/>
<evidence type="ECO:0000313" key="3">
    <source>
        <dbReference type="Proteomes" id="UP000503462"/>
    </source>
</evidence>
<protein>
    <submittedName>
        <fullName evidence="2">Uncharacterized protein</fullName>
    </submittedName>
</protein>
<dbReference type="Proteomes" id="UP000503462">
    <property type="component" value="Chromosome 1"/>
</dbReference>
<dbReference type="EMBL" id="CP051139">
    <property type="protein sequence ID" value="QIW95139.1"/>
    <property type="molecule type" value="Genomic_DNA"/>
</dbReference>
<feature type="compositionally biased region" description="Basic and acidic residues" evidence="1">
    <location>
        <begin position="90"/>
        <end position="146"/>
    </location>
</feature>
<evidence type="ECO:0000256" key="1">
    <source>
        <dbReference type="SAM" id="MobiDB-lite"/>
    </source>
</evidence>
<feature type="compositionally biased region" description="Low complexity" evidence="1">
    <location>
        <begin position="70"/>
        <end position="89"/>
    </location>
</feature>
<proteinExistence type="predicted"/>
<dbReference type="AlphaFoldDB" id="A0A6H0XKV7"/>
<reference evidence="2 3" key="1">
    <citation type="journal article" date="2016" name="Sci. Rep.">
        <title>Peltaster fructicola genome reveals evolution from an invasive phytopathogen to an ectophytic parasite.</title>
        <authorList>
            <person name="Xu C."/>
            <person name="Chen H."/>
            <person name="Gleason M.L."/>
            <person name="Xu J.R."/>
            <person name="Liu H."/>
            <person name="Zhang R."/>
            <person name="Sun G."/>
        </authorList>
    </citation>
    <scope>NUCLEOTIDE SEQUENCE [LARGE SCALE GENOMIC DNA]</scope>
    <source>
        <strain evidence="2 3">LNHT1506</strain>
    </source>
</reference>
<evidence type="ECO:0000313" key="2">
    <source>
        <dbReference type="EMBL" id="QIW95139.1"/>
    </source>
</evidence>
<name>A0A6H0XKV7_9PEZI</name>
<organism evidence="2 3">
    <name type="scientific">Peltaster fructicola</name>
    <dbReference type="NCBI Taxonomy" id="286661"/>
    <lineage>
        <taxon>Eukaryota</taxon>
        <taxon>Fungi</taxon>
        <taxon>Dikarya</taxon>
        <taxon>Ascomycota</taxon>
        <taxon>Pezizomycotina</taxon>
        <taxon>Dothideomycetes</taxon>
        <taxon>Dothideomycetes incertae sedis</taxon>
        <taxon>Peltaster</taxon>
    </lineage>
</organism>
<keyword evidence="3" id="KW-1185">Reference proteome</keyword>
<accession>A0A6H0XKV7</accession>